<comment type="caution">
    <text evidence="2">The sequence shown here is derived from an EMBL/GenBank/DDBJ whole genome shotgun (WGS) entry which is preliminary data.</text>
</comment>
<sequence>MRALRPALHRLLDWLDARAAYRANGDEIPDNLRPSKGIALGLAAGAVIWVALFKGGTALASLVL</sequence>
<proteinExistence type="predicted"/>
<accession>A0ABV6JZ56</accession>
<gene>
    <name evidence="2" type="ORF">ACFFGY_22390</name>
</gene>
<name>A0ABV6JZ56_9PROT</name>
<dbReference type="EMBL" id="JBHLUN010000033">
    <property type="protein sequence ID" value="MFC0411004.1"/>
    <property type="molecule type" value="Genomic_DNA"/>
</dbReference>
<protein>
    <submittedName>
        <fullName evidence="2">Uncharacterized protein</fullName>
    </submittedName>
</protein>
<organism evidence="2 3">
    <name type="scientific">Roseomonas elaeocarpi</name>
    <dbReference type="NCBI Taxonomy" id="907779"/>
    <lineage>
        <taxon>Bacteria</taxon>
        <taxon>Pseudomonadati</taxon>
        <taxon>Pseudomonadota</taxon>
        <taxon>Alphaproteobacteria</taxon>
        <taxon>Acetobacterales</taxon>
        <taxon>Roseomonadaceae</taxon>
        <taxon>Roseomonas</taxon>
    </lineage>
</organism>
<evidence type="ECO:0000313" key="2">
    <source>
        <dbReference type="EMBL" id="MFC0411004.1"/>
    </source>
</evidence>
<reference evidence="2 3" key="1">
    <citation type="submission" date="2024-09" db="EMBL/GenBank/DDBJ databases">
        <authorList>
            <person name="Sun Q."/>
            <person name="Mori K."/>
        </authorList>
    </citation>
    <scope>NUCLEOTIDE SEQUENCE [LARGE SCALE GENOMIC DNA]</scope>
    <source>
        <strain evidence="2 3">TBRC 5777</strain>
    </source>
</reference>
<dbReference type="RefSeq" id="WP_377046758.1">
    <property type="nucleotide sequence ID" value="NZ_JBHLUN010000033.1"/>
</dbReference>
<evidence type="ECO:0000313" key="3">
    <source>
        <dbReference type="Proteomes" id="UP001589865"/>
    </source>
</evidence>
<keyword evidence="1" id="KW-0472">Membrane</keyword>
<keyword evidence="3" id="KW-1185">Reference proteome</keyword>
<feature type="transmembrane region" description="Helical" evidence="1">
    <location>
        <begin position="38"/>
        <end position="63"/>
    </location>
</feature>
<evidence type="ECO:0000256" key="1">
    <source>
        <dbReference type="SAM" id="Phobius"/>
    </source>
</evidence>
<keyword evidence="1" id="KW-1133">Transmembrane helix</keyword>
<keyword evidence="1" id="KW-0812">Transmembrane</keyword>
<dbReference type="Proteomes" id="UP001589865">
    <property type="component" value="Unassembled WGS sequence"/>
</dbReference>